<dbReference type="EMBL" id="QFYS01000002">
    <property type="protein sequence ID" value="RAK67496.1"/>
    <property type="molecule type" value="Genomic_DNA"/>
</dbReference>
<dbReference type="InterPro" id="IPR002155">
    <property type="entry name" value="Thiolase"/>
</dbReference>
<accession>A0A328BND2</accession>
<evidence type="ECO:0000259" key="2">
    <source>
        <dbReference type="Pfam" id="PF22691"/>
    </source>
</evidence>
<name>A0A328BND2_9CAUL</name>
<dbReference type="GO" id="GO:0003988">
    <property type="term" value="F:acetyl-CoA C-acyltransferase activity"/>
    <property type="evidence" value="ECO:0007669"/>
    <property type="project" value="UniProtKB-ARBA"/>
</dbReference>
<evidence type="ECO:0000313" key="3">
    <source>
        <dbReference type="EMBL" id="RAK67496.1"/>
    </source>
</evidence>
<comment type="caution">
    <text evidence="3">The sequence shown here is derived from an EMBL/GenBank/DDBJ whole genome shotgun (WGS) entry which is preliminary data.</text>
</comment>
<sequence>MTSKVFVLGGAQTDFARNFAREGGDLFAMFKEVLDAGFAATGIEPEQVEAAHVGNFTAEIFCHQGHLGGFFAAAEPRLDGIPTQRHEAACASGSMALLSAAAEIEAGRYDLIAVLGIEMMRNVPGDQAALNIGGPAMWSGRERQGVKYPWPAVFSDLGDEYDRRYGLKHEHLAEIARINFANARRNPYAQTRKWAFTNASFTEDDEANPVVHGRIRRQDCGQVTDGAAVVFLASERAARAYADRHGRSLESVGRIEGWGHRSSHISYEPKLEKSRGQPYVFPHVRRAITDAYARAGIAGPEALDGVEVHDCFTTTEYMAIDHLGLTAPGESWKAIETGIIAPGGATPINPSGGLIGLGHPVGATGVRMMLDCARQVTDQAEDCQVGGARRFAMLNIGGSTTTTACFVVGAGV</sequence>
<dbReference type="PIRSF" id="PIRSF000429">
    <property type="entry name" value="Ac-CoA_Ac_transf"/>
    <property type="match status" value="1"/>
</dbReference>
<dbReference type="OrthoDB" id="9785768at2"/>
<evidence type="ECO:0000313" key="4">
    <source>
        <dbReference type="Proteomes" id="UP000249524"/>
    </source>
</evidence>
<proteinExistence type="predicted"/>
<gene>
    <name evidence="3" type="ORF">DJ019_06190</name>
</gene>
<feature type="domain" description="Thiolase C-terminal" evidence="2">
    <location>
        <begin position="280"/>
        <end position="408"/>
    </location>
</feature>
<keyword evidence="4" id="KW-1185">Reference proteome</keyword>
<dbReference type="InterPro" id="IPR016039">
    <property type="entry name" value="Thiolase-like"/>
</dbReference>
<reference evidence="3 4" key="1">
    <citation type="submission" date="2018-05" db="EMBL/GenBank/DDBJ databases">
        <authorList>
            <person name="Lanie J.A."/>
            <person name="Ng W.-L."/>
            <person name="Kazmierczak K.M."/>
            <person name="Andrzejewski T.M."/>
            <person name="Davidsen T.M."/>
            <person name="Wayne K.J."/>
            <person name="Tettelin H."/>
            <person name="Glass J.I."/>
            <person name="Rusch D."/>
            <person name="Podicherti R."/>
            <person name="Tsui H.-C.T."/>
            <person name="Winkler M.E."/>
        </authorList>
    </citation>
    <scope>NUCLEOTIDE SEQUENCE [LARGE SCALE GENOMIC DNA]</scope>
    <source>
        <strain evidence="3 4">BUT-10</strain>
    </source>
</reference>
<dbReference type="InterPro" id="IPR020616">
    <property type="entry name" value="Thiolase_N"/>
</dbReference>
<protein>
    <submittedName>
        <fullName evidence="3">Thiolase domain-containing protein</fullName>
    </submittedName>
</protein>
<dbReference type="Gene3D" id="3.40.47.10">
    <property type="match status" value="1"/>
</dbReference>
<dbReference type="PANTHER" id="PTHR42870">
    <property type="entry name" value="ACETYL-COA C-ACETYLTRANSFERASE"/>
    <property type="match status" value="1"/>
</dbReference>
<dbReference type="PANTHER" id="PTHR42870:SF1">
    <property type="entry name" value="NON-SPECIFIC LIPID-TRANSFER PROTEIN-LIKE 2"/>
    <property type="match status" value="1"/>
</dbReference>
<dbReference type="CDD" id="cd00829">
    <property type="entry name" value="SCP-x_thiolase"/>
    <property type="match status" value="1"/>
</dbReference>
<dbReference type="Pfam" id="PF22691">
    <property type="entry name" value="Thiolase_C_1"/>
    <property type="match status" value="1"/>
</dbReference>
<feature type="domain" description="Thiolase N-terminal" evidence="1">
    <location>
        <begin position="7"/>
        <end position="235"/>
    </location>
</feature>
<organism evidence="3 4">
    <name type="scientific">Phenylobacterium kunshanense</name>
    <dbReference type="NCBI Taxonomy" id="1445034"/>
    <lineage>
        <taxon>Bacteria</taxon>
        <taxon>Pseudomonadati</taxon>
        <taxon>Pseudomonadota</taxon>
        <taxon>Alphaproteobacteria</taxon>
        <taxon>Caulobacterales</taxon>
        <taxon>Caulobacteraceae</taxon>
        <taxon>Phenylobacterium</taxon>
    </lineage>
</organism>
<dbReference type="NCBIfam" id="NF004936">
    <property type="entry name" value="PRK06289.1"/>
    <property type="match status" value="1"/>
</dbReference>
<dbReference type="SUPFAM" id="SSF53901">
    <property type="entry name" value="Thiolase-like"/>
    <property type="match status" value="2"/>
</dbReference>
<dbReference type="Proteomes" id="UP000249524">
    <property type="component" value="Unassembled WGS sequence"/>
</dbReference>
<dbReference type="RefSeq" id="WP_111275107.1">
    <property type="nucleotide sequence ID" value="NZ_QFYS01000002.1"/>
</dbReference>
<dbReference type="AlphaFoldDB" id="A0A328BND2"/>
<evidence type="ECO:0000259" key="1">
    <source>
        <dbReference type="Pfam" id="PF00108"/>
    </source>
</evidence>
<dbReference type="Pfam" id="PF00108">
    <property type="entry name" value="Thiolase_N"/>
    <property type="match status" value="1"/>
</dbReference>
<dbReference type="InterPro" id="IPR055140">
    <property type="entry name" value="Thiolase_C_2"/>
</dbReference>